<gene>
    <name evidence="6" type="ordered locus">ANT_09620</name>
</gene>
<dbReference type="InterPro" id="IPR025302">
    <property type="entry name" value="DrrA1/2-like_C"/>
</dbReference>
<dbReference type="InParanoid" id="E8N3I2"/>
<dbReference type="PROSITE" id="PS00211">
    <property type="entry name" value="ABC_TRANSPORTER_1"/>
    <property type="match status" value="1"/>
</dbReference>
<feature type="domain" description="ABC transporter" evidence="5">
    <location>
        <begin position="4"/>
        <end position="231"/>
    </location>
</feature>
<evidence type="ECO:0000259" key="5">
    <source>
        <dbReference type="PROSITE" id="PS50893"/>
    </source>
</evidence>
<evidence type="ECO:0000256" key="1">
    <source>
        <dbReference type="ARBA" id="ARBA00005417"/>
    </source>
</evidence>
<evidence type="ECO:0000256" key="2">
    <source>
        <dbReference type="ARBA" id="ARBA00022448"/>
    </source>
</evidence>
<dbReference type="RefSeq" id="WP_013559387.1">
    <property type="nucleotide sequence ID" value="NC_014960.1"/>
</dbReference>
<dbReference type="Pfam" id="PF00005">
    <property type="entry name" value="ABC_tran"/>
    <property type="match status" value="1"/>
</dbReference>
<dbReference type="InterPro" id="IPR017871">
    <property type="entry name" value="ABC_transporter-like_CS"/>
</dbReference>
<dbReference type="Gene3D" id="3.40.50.300">
    <property type="entry name" value="P-loop containing nucleotide triphosphate hydrolases"/>
    <property type="match status" value="1"/>
</dbReference>
<dbReference type="PANTHER" id="PTHR42711">
    <property type="entry name" value="ABC TRANSPORTER ATP-BINDING PROTEIN"/>
    <property type="match status" value="1"/>
</dbReference>
<keyword evidence="7" id="KW-1185">Reference proteome</keyword>
<accession>E8N3I2</accession>
<dbReference type="STRING" id="926569.ANT_09620"/>
<dbReference type="GO" id="GO:0016887">
    <property type="term" value="F:ATP hydrolysis activity"/>
    <property type="evidence" value="ECO:0007669"/>
    <property type="project" value="InterPro"/>
</dbReference>
<dbReference type="SMART" id="SM00382">
    <property type="entry name" value="AAA"/>
    <property type="match status" value="1"/>
</dbReference>
<reference evidence="6 7" key="1">
    <citation type="submission" date="2010-12" db="EMBL/GenBank/DDBJ databases">
        <title>Whole genome sequence of Anaerolinea thermophila UNI-1.</title>
        <authorList>
            <person name="Narita-Yamada S."/>
            <person name="Kishi E."/>
            <person name="Watanabe Y."/>
            <person name="Takasaki K."/>
            <person name="Ankai A."/>
            <person name="Oguchi A."/>
            <person name="Fukui S."/>
            <person name="Takahashi M."/>
            <person name="Yashiro I."/>
            <person name="Hosoyama A."/>
            <person name="Sekiguchi Y."/>
            <person name="Hanada S."/>
            <person name="Fujita N."/>
        </authorList>
    </citation>
    <scope>NUCLEOTIDE SEQUENCE [LARGE SCALE GENOMIC DNA]</scope>
    <source>
        <strain evidence="7">DSM 14523 / JCM 11388 / NBRC 100420 / UNI-1</strain>
    </source>
</reference>
<keyword evidence="3" id="KW-0547">Nucleotide-binding</keyword>
<name>E8N3I2_ANATU</name>
<dbReference type="eggNOG" id="COG4152">
    <property type="taxonomic scope" value="Bacteria"/>
</dbReference>
<dbReference type="InterPro" id="IPR027417">
    <property type="entry name" value="P-loop_NTPase"/>
</dbReference>
<keyword evidence="4 6" id="KW-0067">ATP-binding</keyword>
<evidence type="ECO:0000313" key="6">
    <source>
        <dbReference type="EMBL" id="BAJ62996.1"/>
    </source>
</evidence>
<dbReference type="HOGENOM" id="CLU_000604_1_2_0"/>
<dbReference type="EMBL" id="AP012029">
    <property type="protein sequence ID" value="BAJ62996.1"/>
    <property type="molecule type" value="Genomic_DNA"/>
</dbReference>
<protein>
    <submittedName>
        <fullName evidence="6">Molybdenum ABC transporter ATP-binding protein</fullName>
    </submittedName>
</protein>
<dbReference type="InterPro" id="IPR050763">
    <property type="entry name" value="ABC_transporter_ATP-binding"/>
</dbReference>
<organism evidence="6 7">
    <name type="scientific">Anaerolinea thermophila (strain DSM 14523 / JCM 11388 / NBRC 100420 / UNI-1)</name>
    <dbReference type="NCBI Taxonomy" id="926569"/>
    <lineage>
        <taxon>Bacteria</taxon>
        <taxon>Bacillati</taxon>
        <taxon>Chloroflexota</taxon>
        <taxon>Anaerolineae</taxon>
        <taxon>Anaerolineales</taxon>
        <taxon>Anaerolineaceae</taxon>
        <taxon>Anaerolinea</taxon>
    </lineage>
</organism>
<dbReference type="FunCoup" id="E8N3I2">
    <property type="interactions" value="73"/>
</dbReference>
<evidence type="ECO:0000313" key="7">
    <source>
        <dbReference type="Proteomes" id="UP000008922"/>
    </source>
</evidence>
<proteinExistence type="inferred from homology"/>
<evidence type="ECO:0000256" key="4">
    <source>
        <dbReference type="ARBA" id="ARBA00022840"/>
    </source>
</evidence>
<sequence length="301" mass="33917">MATIQAHEIVKRFGNQTAVNQVTFNVEAGEIFGLLGPNGAGKTTTIRIILDIFKPDSGSVEVLGGTMTEDKKNRIGYLPEERGLYQDISLEMCLNYLVRLKGLKPSYAANRVSELMKQFDLYDHRKKKVKELSKGMQQKAQLIATLAHEPDLIIVDEPFSGLDPVNTQMVKDLLRQEREKGKTIVMCTHQMHQVEELCDRLVLINHGKVMLYGKINEIRRNYASHEVIIHPLNDLPASLPGVVQVEPVNSGYLLHLERNSSPQEILKYLVETGVALEKFEIAMPTLDEIFIQVVTAQEEKA</sequence>
<dbReference type="SUPFAM" id="SSF52540">
    <property type="entry name" value="P-loop containing nucleoside triphosphate hydrolases"/>
    <property type="match status" value="1"/>
</dbReference>
<dbReference type="InterPro" id="IPR003593">
    <property type="entry name" value="AAA+_ATPase"/>
</dbReference>
<dbReference type="KEGG" id="atm:ANT_09620"/>
<dbReference type="GO" id="GO:0005524">
    <property type="term" value="F:ATP binding"/>
    <property type="evidence" value="ECO:0007669"/>
    <property type="project" value="UniProtKB-KW"/>
</dbReference>
<comment type="similarity">
    <text evidence="1">Belongs to the ABC transporter superfamily.</text>
</comment>
<dbReference type="PROSITE" id="PS50893">
    <property type="entry name" value="ABC_TRANSPORTER_2"/>
    <property type="match status" value="1"/>
</dbReference>
<dbReference type="PANTHER" id="PTHR42711:SF5">
    <property type="entry name" value="ABC TRANSPORTER ATP-BINDING PROTEIN NATA"/>
    <property type="match status" value="1"/>
</dbReference>
<dbReference type="Pfam" id="PF13732">
    <property type="entry name" value="DrrA1-3_C"/>
    <property type="match status" value="1"/>
</dbReference>
<dbReference type="AlphaFoldDB" id="E8N3I2"/>
<keyword evidence="2" id="KW-0813">Transport</keyword>
<dbReference type="Proteomes" id="UP000008922">
    <property type="component" value="Chromosome"/>
</dbReference>
<dbReference type="OrthoDB" id="9801987at2"/>
<dbReference type="InterPro" id="IPR003439">
    <property type="entry name" value="ABC_transporter-like_ATP-bd"/>
</dbReference>
<evidence type="ECO:0000256" key="3">
    <source>
        <dbReference type="ARBA" id="ARBA00022741"/>
    </source>
</evidence>